<dbReference type="AlphaFoldDB" id="A0A1M4WXL6"/>
<reference evidence="3" key="1">
    <citation type="submission" date="2016-11" db="EMBL/GenBank/DDBJ databases">
        <authorList>
            <person name="Varghese N."/>
            <person name="Submissions S."/>
        </authorList>
    </citation>
    <scope>NUCLEOTIDE SEQUENCE [LARGE SCALE GENOMIC DNA]</scope>
    <source>
        <strain evidence="3">DSM 16990</strain>
    </source>
</reference>
<keyword evidence="1" id="KW-0472">Membrane</keyword>
<dbReference type="EMBL" id="FQUQ01000001">
    <property type="protein sequence ID" value="SHE85994.1"/>
    <property type="molecule type" value="Genomic_DNA"/>
</dbReference>
<organism evidence="2 3">
    <name type="scientific">Pedobacter caeni</name>
    <dbReference type="NCBI Taxonomy" id="288992"/>
    <lineage>
        <taxon>Bacteria</taxon>
        <taxon>Pseudomonadati</taxon>
        <taxon>Bacteroidota</taxon>
        <taxon>Sphingobacteriia</taxon>
        <taxon>Sphingobacteriales</taxon>
        <taxon>Sphingobacteriaceae</taxon>
        <taxon>Pedobacter</taxon>
    </lineage>
</organism>
<protein>
    <submittedName>
        <fullName evidence="2">Uncharacterized protein</fullName>
    </submittedName>
</protein>
<dbReference type="STRING" id="288992.SAMN04488522_1011424"/>
<feature type="transmembrane region" description="Helical" evidence="1">
    <location>
        <begin position="37"/>
        <end position="55"/>
    </location>
</feature>
<dbReference type="Proteomes" id="UP000184287">
    <property type="component" value="Unassembled WGS sequence"/>
</dbReference>
<keyword evidence="1" id="KW-0812">Transmembrane</keyword>
<sequence length="187" mass="21316">MQPEAAENKRYHPYWGADFGPLPFLNPIIMRNRLLKGFLYFHLCVVLLGSGLANVCDNQVFDGMMLRYSSWTGGGFGYSFFSPNVGNQTVVKTYTLIDGKELKQDAFGTGTNILDCRFSSVLHTFRNHKAYELMSRVVASYIFAKYPNAGPTYISVGEYMPPTMAEYRKSRKANRFREICNGTYTYK</sequence>
<gene>
    <name evidence="2" type="ORF">SAMN04488522_1011424</name>
</gene>
<evidence type="ECO:0000313" key="2">
    <source>
        <dbReference type="EMBL" id="SHE85994.1"/>
    </source>
</evidence>
<accession>A0A1M4WXL6</accession>
<evidence type="ECO:0000313" key="3">
    <source>
        <dbReference type="Proteomes" id="UP000184287"/>
    </source>
</evidence>
<keyword evidence="3" id="KW-1185">Reference proteome</keyword>
<name>A0A1M4WXL6_9SPHI</name>
<proteinExistence type="predicted"/>
<evidence type="ECO:0000256" key="1">
    <source>
        <dbReference type="SAM" id="Phobius"/>
    </source>
</evidence>
<keyword evidence="1" id="KW-1133">Transmembrane helix</keyword>